<dbReference type="AlphaFoldDB" id="A0A2T3A9K2"/>
<dbReference type="Proteomes" id="UP000241462">
    <property type="component" value="Unassembled WGS sequence"/>
</dbReference>
<evidence type="ECO:0000256" key="1">
    <source>
        <dbReference type="SAM" id="MobiDB-lite"/>
    </source>
</evidence>
<gene>
    <name evidence="2" type="ORF">BD289DRAFT_452880</name>
</gene>
<evidence type="ECO:0000313" key="2">
    <source>
        <dbReference type="EMBL" id="PSR87262.1"/>
    </source>
</evidence>
<sequence length="226" mass="25453">MATIQSHTTHPVEPAVHDSTFFVGLFDDNILRRKQQCIKPINTSLFRRSPILSQHSSLAASPVSEHGHFFDSDSELDHTDVNEDDCAVMADDEAQSEDELPPSPRRRHSGAMSISDEDLPFCYDREALQRDTAAHRERHRQQLKALARGQDHPTTFAAHEQWDSEVDGPSMALWMPESHRSSMNCKRGRVERTRAAAVAVAPKDDTFLEHKDSSEIEGPMMALWGV</sequence>
<keyword evidence="3" id="KW-1185">Reference proteome</keyword>
<dbReference type="EMBL" id="KZ678431">
    <property type="protein sequence ID" value="PSR87262.1"/>
    <property type="molecule type" value="Genomic_DNA"/>
</dbReference>
<name>A0A2T3A9K2_9PEZI</name>
<reference evidence="2 3" key="1">
    <citation type="journal article" date="2018" name="Mycol. Prog.">
        <title>Coniella lustricola, a new species from submerged detritus.</title>
        <authorList>
            <person name="Raudabaugh D.B."/>
            <person name="Iturriaga T."/>
            <person name="Carver A."/>
            <person name="Mondo S."/>
            <person name="Pangilinan J."/>
            <person name="Lipzen A."/>
            <person name="He G."/>
            <person name="Amirebrahimi M."/>
            <person name="Grigoriev I.V."/>
            <person name="Miller A.N."/>
        </authorList>
    </citation>
    <scope>NUCLEOTIDE SEQUENCE [LARGE SCALE GENOMIC DNA]</scope>
    <source>
        <strain evidence="2 3">B22-T-1</strain>
    </source>
</reference>
<evidence type="ECO:0000313" key="3">
    <source>
        <dbReference type="Proteomes" id="UP000241462"/>
    </source>
</evidence>
<dbReference type="OrthoDB" id="5202091at2759"/>
<accession>A0A2T3A9K2</accession>
<protein>
    <submittedName>
        <fullName evidence="2">Uncharacterized protein</fullName>
    </submittedName>
</protein>
<dbReference type="InParanoid" id="A0A2T3A9K2"/>
<proteinExistence type="predicted"/>
<feature type="compositionally biased region" description="Acidic residues" evidence="1">
    <location>
        <begin position="91"/>
        <end position="100"/>
    </location>
</feature>
<organism evidence="2 3">
    <name type="scientific">Coniella lustricola</name>
    <dbReference type="NCBI Taxonomy" id="2025994"/>
    <lineage>
        <taxon>Eukaryota</taxon>
        <taxon>Fungi</taxon>
        <taxon>Dikarya</taxon>
        <taxon>Ascomycota</taxon>
        <taxon>Pezizomycotina</taxon>
        <taxon>Sordariomycetes</taxon>
        <taxon>Sordariomycetidae</taxon>
        <taxon>Diaporthales</taxon>
        <taxon>Schizoparmaceae</taxon>
        <taxon>Coniella</taxon>
    </lineage>
</organism>
<feature type="region of interest" description="Disordered" evidence="1">
    <location>
        <begin position="91"/>
        <end position="112"/>
    </location>
</feature>